<proteinExistence type="inferred from homology"/>
<feature type="short sequence motif" description="VHIID" evidence="3">
    <location>
        <begin position="239"/>
        <end position="243"/>
    </location>
</feature>
<sequence length="499" mass="56402">MMQPELLEQLSWPYHNIINSSLDLEFSFSFSNTEDSYSSGISSDQFLFADEFVEYLMSGDKFQVTDGDYMEGLEPILGGDQLGDVCRWLREDESEGSFPSPNQCTEPEDIWSPSQSTKSSEVSLTLPGGDMDIDSHLSLGHLLKAYGQAMEMEQRELAEVIRRRIMEKVSPVGETLERLGFHLFQSVGMTEEEHLLQESSKNFKAAFKAFYQIFPYGKLAHFTANLAILEAVPENIETIHIVDFDVGEGVQWAPMIESVASLQKTLRLTLIKSGEDLLGEATRRLYDHARSSGLNMKVEEVGIEDLVSEIKKMKNRGGRREWLAFNCMVGLPHMRKGRSRSHVREFLRKAKELLANSENNEGIIVIGDGDAGERLRSCSGYGSFFEGYLSHYQALCESMEWNVAVSLAEARIAMESLFVAPFISSPFCLRKWEEVREGSDLYAEIGLNGQRLTKENLVEAQEMVREGESLYVVTIGGQNNNEMVLEWRGNPLVRVSTWR</sequence>
<dbReference type="OrthoDB" id="1935022at2759"/>
<dbReference type="SMR" id="A0A2R6QZ35"/>
<protein>
    <submittedName>
        <fullName evidence="5">Nodulation-signaling pathway 2 protein</fullName>
    </submittedName>
</protein>
<evidence type="ECO:0000256" key="1">
    <source>
        <dbReference type="ARBA" id="ARBA00023015"/>
    </source>
</evidence>
<dbReference type="AlphaFoldDB" id="A0A2R6QZ35"/>
<dbReference type="Gramene" id="PSS17654">
    <property type="protein sequence ID" value="PSS17654"/>
    <property type="gene ID" value="CEY00_Acc00042"/>
</dbReference>
<comment type="caution">
    <text evidence="5">The sequence shown here is derived from an EMBL/GenBank/DDBJ whole genome shotgun (WGS) entry which is preliminary data.</text>
</comment>
<dbReference type="PROSITE" id="PS50985">
    <property type="entry name" value="GRAS"/>
    <property type="match status" value="1"/>
</dbReference>
<dbReference type="Pfam" id="PF03514">
    <property type="entry name" value="GRAS"/>
    <property type="match status" value="1"/>
</dbReference>
<keyword evidence="1" id="KW-0805">Transcription regulation</keyword>
<comment type="caution">
    <text evidence="3">Lacks conserved residue(s) required for the propagation of feature annotation.</text>
</comment>
<dbReference type="PANTHER" id="PTHR31636">
    <property type="entry name" value="OSJNBA0084A10.13 PROTEIN-RELATED"/>
    <property type="match status" value="1"/>
</dbReference>
<keyword evidence="6" id="KW-1185">Reference proteome</keyword>
<evidence type="ECO:0000313" key="6">
    <source>
        <dbReference type="Proteomes" id="UP000241394"/>
    </source>
</evidence>
<dbReference type="OMA" id="EPYGFTM"/>
<reference evidence="5 6" key="1">
    <citation type="submission" date="2017-07" db="EMBL/GenBank/DDBJ databases">
        <title>An improved, manually edited Actinidia chinensis var. chinensis (kiwifruit) genome highlights the challenges associated with draft genomes and gene prediction in plants.</title>
        <authorList>
            <person name="Pilkington S."/>
            <person name="Crowhurst R."/>
            <person name="Hilario E."/>
            <person name="Nardozza S."/>
            <person name="Fraser L."/>
            <person name="Peng Y."/>
            <person name="Gunaseelan K."/>
            <person name="Simpson R."/>
            <person name="Tahir J."/>
            <person name="Deroles S."/>
            <person name="Templeton K."/>
            <person name="Luo Z."/>
            <person name="Davy M."/>
            <person name="Cheng C."/>
            <person name="Mcneilage M."/>
            <person name="Scaglione D."/>
            <person name="Liu Y."/>
            <person name="Zhang Q."/>
            <person name="Datson P."/>
            <person name="De Silva N."/>
            <person name="Gardiner S."/>
            <person name="Bassett H."/>
            <person name="Chagne D."/>
            <person name="Mccallum J."/>
            <person name="Dzierzon H."/>
            <person name="Deng C."/>
            <person name="Wang Y.-Y."/>
            <person name="Barron N."/>
            <person name="Manako K."/>
            <person name="Bowen J."/>
            <person name="Foster T."/>
            <person name="Erridge Z."/>
            <person name="Tiffin H."/>
            <person name="Waite C."/>
            <person name="Davies K."/>
            <person name="Grierson E."/>
            <person name="Laing W."/>
            <person name="Kirk R."/>
            <person name="Chen X."/>
            <person name="Wood M."/>
            <person name="Montefiori M."/>
            <person name="Brummell D."/>
            <person name="Schwinn K."/>
            <person name="Catanach A."/>
            <person name="Fullerton C."/>
            <person name="Li D."/>
            <person name="Meiyalaghan S."/>
            <person name="Nieuwenhuizen N."/>
            <person name="Read N."/>
            <person name="Prakash R."/>
            <person name="Hunter D."/>
            <person name="Zhang H."/>
            <person name="Mckenzie M."/>
            <person name="Knabel M."/>
            <person name="Harris A."/>
            <person name="Allan A."/>
            <person name="Chen A."/>
            <person name="Janssen B."/>
            <person name="Plunkett B."/>
            <person name="Dwamena C."/>
            <person name="Voogd C."/>
            <person name="Leif D."/>
            <person name="Lafferty D."/>
            <person name="Souleyre E."/>
            <person name="Varkonyi-Gasic E."/>
            <person name="Gambi F."/>
            <person name="Hanley J."/>
            <person name="Yao J.-L."/>
            <person name="Cheung J."/>
            <person name="David K."/>
            <person name="Warren B."/>
            <person name="Marsh K."/>
            <person name="Snowden K."/>
            <person name="Lin-Wang K."/>
            <person name="Brian L."/>
            <person name="Martinez-Sanchez M."/>
            <person name="Wang M."/>
            <person name="Ileperuma N."/>
            <person name="Macnee N."/>
            <person name="Campin R."/>
            <person name="Mcatee P."/>
            <person name="Drummond R."/>
            <person name="Espley R."/>
            <person name="Ireland H."/>
            <person name="Wu R."/>
            <person name="Atkinson R."/>
            <person name="Karunairetnam S."/>
            <person name="Bulley S."/>
            <person name="Chunkath S."/>
            <person name="Hanley Z."/>
            <person name="Storey R."/>
            <person name="Thrimawithana A."/>
            <person name="Thomson S."/>
            <person name="David C."/>
            <person name="Testolin R."/>
        </authorList>
    </citation>
    <scope>NUCLEOTIDE SEQUENCE [LARGE SCALE GENOMIC DNA]</scope>
    <source>
        <strain evidence="6">cv. Red5</strain>
        <tissue evidence="5">Young leaf</tissue>
    </source>
</reference>
<evidence type="ECO:0000256" key="4">
    <source>
        <dbReference type="SAM" id="MobiDB-lite"/>
    </source>
</evidence>
<dbReference type="InterPro" id="IPR005202">
    <property type="entry name" value="TF_GRAS"/>
</dbReference>
<dbReference type="InParanoid" id="A0A2R6QZ35"/>
<feature type="region of interest" description="SAW" evidence="3">
    <location>
        <begin position="427"/>
        <end position="499"/>
    </location>
</feature>
<accession>A0A2R6QZ35</accession>
<keyword evidence="2" id="KW-0804">Transcription</keyword>
<dbReference type="STRING" id="1590841.A0A2R6QZ35"/>
<gene>
    <name evidence="5" type="ORF">CEY00_Acc00042</name>
</gene>
<evidence type="ECO:0000313" key="5">
    <source>
        <dbReference type="EMBL" id="PSS17654.1"/>
    </source>
</evidence>
<evidence type="ECO:0000256" key="3">
    <source>
        <dbReference type="PROSITE-ProRule" id="PRU01191"/>
    </source>
</evidence>
<dbReference type="Proteomes" id="UP000241394">
    <property type="component" value="Chromosome LG11"/>
</dbReference>
<organism evidence="5 6">
    <name type="scientific">Actinidia chinensis var. chinensis</name>
    <name type="common">Chinese soft-hair kiwi</name>
    <dbReference type="NCBI Taxonomy" id="1590841"/>
    <lineage>
        <taxon>Eukaryota</taxon>
        <taxon>Viridiplantae</taxon>
        <taxon>Streptophyta</taxon>
        <taxon>Embryophyta</taxon>
        <taxon>Tracheophyta</taxon>
        <taxon>Spermatophyta</taxon>
        <taxon>Magnoliopsida</taxon>
        <taxon>eudicotyledons</taxon>
        <taxon>Gunneridae</taxon>
        <taxon>Pentapetalae</taxon>
        <taxon>asterids</taxon>
        <taxon>Ericales</taxon>
        <taxon>Actinidiaceae</taxon>
        <taxon>Actinidia</taxon>
    </lineage>
</organism>
<dbReference type="EMBL" id="NKQK01000011">
    <property type="protein sequence ID" value="PSS17654.1"/>
    <property type="molecule type" value="Genomic_DNA"/>
</dbReference>
<evidence type="ECO:0000256" key="2">
    <source>
        <dbReference type="ARBA" id="ARBA00023163"/>
    </source>
</evidence>
<feature type="region of interest" description="Disordered" evidence="4">
    <location>
        <begin position="93"/>
        <end position="118"/>
    </location>
</feature>
<name>A0A2R6QZ35_ACTCC</name>
<comment type="similarity">
    <text evidence="3">Belongs to the GRAS family.</text>
</comment>
<reference evidence="6" key="2">
    <citation type="journal article" date="2018" name="BMC Genomics">
        <title>A manually annotated Actinidia chinensis var. chinensis (kiwifruit) genome highlights the challenges associated with draft genomes and gene prediction in plants.</title>
        <authorList>
            <person name="Pilkington S.M."/>
            <person name="Crowhurst R."/>
            <person name="Hilario E."/>
            <person name="Nardozza S."/>
            <person name="Fraser L."/>
            <person name="Peng Y."/>
            <person name="Gunaseelan K."/>
            <person name="Simpson R."/>
            <person name="Tahir J."/>
            <person name="Deroles S.C."/>
            <person name="Templeton K."/>
            <person name="Luo Z."/>
            <person name="Davy M."/>
            <person name="Cheng C."/>
            <person name="McNeilage M."/>
            <person name="Scaglione D."/>
            <person name="Liu Y."/>
            <person name="Zhang Q."/>
            <person name="Datson P."/>
            <person name="De Silva N."/>
            <person name="Gardiner S.E."/>
            <person name="Bassett H."/>
            <person name="Chagne D."/>
            <person name="McCallum J."/>
            <person name="Dzierzon H."/>
            <person name="Deng C."/>
            <person name="Wang Y.Y."/>
            <person name="Barron L."/>
            <person name="Manako K."/>
            <person name="Bowen J."/>
            <person name="Foster T.M."/>
            <person name="Erridge Z.A."/>
            <person name="Tiffin H."/>
            <person name="Waite C.N."/>
            <person name="Davies K.M."/>
            <person name="Grierson E.P."/>
            <person name="Laing W.A."/>
            <person name="Kirk R."/>
            <person name="Chen X."/>
            <person name="Wood M."/>
            <person name="Montefiori M."/>
            <person name="Brummell D.A."/>
            <person name="Schwinn K.E."/>
            <person name="Catanach A."/>
            <person name="Fullerton C."/>
            <person name="Li D."/>
            <person name="Meiyalaghan S."/>
            <person name="Nieuwenhuizen N."/>
            <person name="Read N."/>
            <person name="Prakash R."/>
            <person name="Hunter D."/>
            <person name="Zhang H."/>
            <person name="McKenzie M."/>
            <person name="Knabel M."/>
            <person name="Harris A."/>
            <person name="Allan A.C."/>
            <person name="Gleave A."/>
            <person name="Chen A."/>
            <person name="Janssen B.J."/>
            <person name="Plunkett B."/>
            <person name="Ampomah-Dwamena C."/>
            <person name="Voogd C."/>
            <person name="Leif D."/>
            <person name="Lafferty D."/>
            <person name="Souleyre E.J.F."/>
            <person name="Varkonyi-Gasic E."/>
            <person name="Gambi F."/>
            <person name="Hanley J."/>
            <person name="Yao J.L."/>
            <person name="Cheung J."/>
            <person name="David K.M."/>
            <person name="Warren B."/>
            <person name="Marsh K."/>
            <person name="Snowden K.C."/>
            <person name="Lin-Wang K."/>
            <person name="Brian L."/>
            <person name="Martinez-Sanchez M."/>
            <person name="Wang M."/>
            <person name="Ileperuma N."/>
            <person name="Macnee N."/>
            <person name="Campin R."/>
            <person name="McAtee P."/>
            <person name="Drummond R.S.M."/>
            <person name="Espley R.V."/>
            <person name="Ireland H.S."/>
            <person name="Wu R."/>
            <person name="Atkinson R.G."/>
            <person name="Karunairetnam S."/>
            <person name="Bulley S."/>
            <person name="Chunkath S."/>
            <person name="Hanley Z."/>
            <person name="Storey R."/>
            <person name="Thrimawithana A.H."/>
            <person name="Thomson S."/>
            <person name="David C."/>
            <person name="Testolin R."/>
            <person name="Huang H."/>
            <person name="Hellens R.P."/>
            <person name="Schaffer R.J."/>
        </authorList>
    </citation>
    <scope>NUCLEOTIDE SEQUENCE [LARGE SCALE GENOMIC DNA]</scope>
    <source>
        <strain evidence="6">cv. Red5</strain>
    </source>
</reference>